<proteinExistence type="predicted"/>
<dbReference type="Proteomes" id="UP000238430">
    <property type="component" value="Unassembled WGS sequence"/>
</dbReference>
<accession>A0A2T1NAJ8</accession>
<reference evidence="1 2" key="1">
    <citation type="submission" date="2018-03" db="EMBL/GenBank/DDBJ databases">
        <title>Mesoflavibacter sp. HG37 and Mesoflavibacter sp. HG96 sp.nov., two marine bacteria isolated from seawater of Western Pacific Ocean.</title>
        <authorList>
            <person name="Cheng H."/>
            <person name="Wu Y.-H."/>
            <person name="Guo L.-L."/>
            <person name="Xu X.-W."/>
        </authorList>
    </citation>
    <scope>NUCLEOTIDE SEQUENCE [LARGE SCALE GENOMIC DNA]</scope>
    <source>
        <strain evidence="1 2">KCTC 42117</strain>
    </source>
</reference>
<dbReference type="RefSeq" id="WP_106679158.1">
    <property type="nucleotide sequence ID" value="NZ_JACHWV010000003.1"/>
</dbReference>
<gene>
    <name evidence="1" type="ORF">C7H61_09350</name>
</gene>
<keyword evidence="2" id="KW-1185">Reference proteome</keyword>
<protein>
    <submittedName>
        <fullName evidence="1">Uncharacterized protein</fullName>
    </submittedName>
</protein>
<organism evidence="1 2">
    <name type="scientific">Mesoflavibacter zeaxanthinifaciens subsp. sabulilitoris</name>
    <dbReference type="NCBI Taxonomy" id="1520893"/>
    <lineage>
        <taxon>Bacteria</taxon>
        <taxon>Pseudomonadati</taxon>
        <taxon>Bacteroidota</taxon>
        <taxon>Flavobacteriia</taxon>
        <taxon>Flavobacteriales</taxon>
        <taxon>Flavobacteriaceae</taxon>
        <taxon>Mesoflavibacter</taxon>
    </lineage>
</organism>
<dbReference type="EMBL" id="PXOT01000024">
    <property type="protein sequence ID" value="PSG89152.1"/>
    <property type="molecule type" value="Genomic_DNA"/>
</dbReference>
<evidence type="ECO:0000313" key="2">
    <source>
        <dbReference type="Proteomes" id="UP000238430"/>
    </source>
</evidence>
<name>A0A2T1NAJ8_9FLAO</name>
<evidence type="ECO:0000313" key="1">
    <source>
        <dbReference type="EMBL" id="PSG89152.1"/>
    </source>
</evidence>
<sequence>MSNQSLHSIIQNLPEHLRTDILEATDVSYLTSLKQSYLKDPDVLIVIDARIENLTYLAL</sequence>
<dbReference type="AlphaFoldDB" id="A0A2T1NAJ8"/>
<comment type="caution">
    <text evidence="1">The sequence shown here is derived from an EMBL/GenBank/DDBJ whole genome shotgun (WGS) entry which is preliminary data.</text>
</comment>